<proteinExistence type="predicted"/>
<sequence>MLEENIDGLAQIISTASSHALIQRESKALLHWTQDGWGVLYIFIALAVGFAIGRSKALRLPLFQNRGEALLSRAMLTHFTSPDYHLMNHVTLRMKDGTTQIDHILVSRFGVFVIENKEYKGWIFASANQANWTQVLFRWKFRFQNPIHQNFRHVRAVQDLLDFLPPEATKSVVVFTGEAEFMTEVPQGVFSISGFIDHLRKQTVEVMSVNRVQFCVGRLETARLAITGKTDVEHVQSLERRHGKKA</sequence>
<evidence type="ECO:0000256" key="1">
    <source>
        <dbReference type="SAM" id="Phobius"/>
    </source>
</evidence>
<feature type="domain" description="NERD" evidence="2">
    <location>
        <begin position="63"/>
        <end position="180"/>
    </location>
</feature>
<dbReference type="InterPro" id="IPR011528">
    <property type="entry name" value="NERD"/>
</dbReference>
<feature type="transmembrane region" description="Helical" evidence="1">
    <location>
        <begin position="36"/>
        <end position="53"/>
    </location>
</feature>
<gene>
    <name evidence="3" type="ORF">C3942_14365</name>
</gene>
<dbReference type="Pfam" id="PF08378">
    <property type="entry name" value="NERD"/>
    <property type="match status" value="1"/>
</dbReference>
<evidence type="ECO:0000313" key="4">
    <source>
        <dbReference type="Proteomes" id="UP000238220"/>
    </source>
</evidence>
<keyword evidence="1" id="KW-1133">Transmembrane helix</keyword>
<accession>A0A2S5TEP9</accession>
<keyword evidence="4" id="KW-1185">Reference proteome</keyword>
<dbReference type="PROSITE" id="PS50965">
    <property type="entry name" value="NERD"/>
    <property type="match status" value="1"/>
</dbReference>
<dbReference type="AlphaFoldDB" id="A0A2S5TEP9"/>
<comment type="caution">
    <text evidence="3">The sequence shown here is derived from an EMBL/GenBank/DDBJ whole genome shotgun (WGS) entry which is preliminary data.</text>
</comment>
<evidence type="ECO:0000259" key="2">
    <source>
        <dbReference type="PROSITE" id="PS50965"/>
    </source>
</evidence>
<dbReference type="Proteomes" id="UP000238220">
    <property type="component" value="Unassembled WGS sequence"/>
</dbReference>
<name>A0A2S5TEP9_9GAMM</name>
<keyword evidence="1" id="KW-0812">Transmembrane</keyword>
<keyword evidence="1" id="KW-0472">Membrane</keyword>
<dbReference type="OrthoDB" id="5782056at2"/>
<reference evidence="3 4" key="1">
    <citation type="submission" date="2018-02" db="EMBL/GenBank/DDBJ databases">
        <title>Genome sequencing of Solimonas sp. HR-BB.</title>
        <authorList>
            <person name="Lee Y."/>
            <person name="Jeon C.O."/>
        </authorList>
    </citation>
    <scope>NUCLEOTIDE SEQUENCE [LARGE SCALE GENOMIC DNA]</scope>
    <source>
        <strain evidence="3 4">HR-BB</strain>
    </source>
</reference>
<organism evidence="3 4">
    <name type="scientific">Solimonas fluminis</name>
    <dbReference type="NCBI Taxonomy" id="2086571"/>
    <lineage>
        <taxon>Bacteria</taxon>
        <taxon>Pseudomonadati</taxon>
        <taxon>Pseudomonadota</taxon>
        <taxon>Gammaproteobacteria</taxon>
        <taxon>Nevskiales</taxon>
        <taxon>Nevskiaceae</taxon>
        <taxon>Solimonas</taxon>
    </lineage>
</organism>
<protein>
    <submittedName>
        <fullName evidence="3">NERD domain-containing protein</fullName>
    </submittedName>
</protein>
<evidence type="ECO:0000313" key="3">
    <source>
        <dbReference type="EMBL" id="PPE73463.1"/>
    </source>
</evidence>
<dbReference type="EMBL" id="PSNW01000007">
    <property type="protein sequence ID" value="PPE73463.1"/>
    <property type="molecule type" value="Genomic_DNA"/>
</dbReference>